<keyword evidence="4" id="KW-1185">Reference proteome</keyword>
<dbReference type="EMBL" id="JBIGHW010000001">
    <property type="protein sequence ID" value="MFG6439683.1"/>
    <property type="molecule type" value="Genomic_DNA"/>
</dbReference>
<feature type="domain" description="GST C-terminal" evidence="2">
    <location>
        <begin position="87"/>
        <end position="213"/>
    </location>
</feature>
<evidence type="ECO:0000259" key="1">
    <source>
        <dbReference type="PROSITE" id="PS50404"/>
    </source>
</evidence>
<dbReference type="SUPFAM" id="SSF47616">
    <property type="entry name" value="GST C-terminal domain-like"/>
    <property type="match status" value="1"/>
</dbReference>
<dbReference type="InterPro" id="IPR010987">
    <property type="entry name" value="Glutathione-S-Trfase_C-like"/>
</dbReference>
<evidence type="ECO:0000313" key="4">
    <source>
        <dbReference type="Proteomes" id="UP001606301"/>
    </source>
</evidence>
<dbReference type="PANTHER" id="PTHR44051">
    <property type="entry name" value="GLUTATHIONE S-TRANSFERASE-RELATED"/>
    <property type="match status" value="1"/>
</dbReference>
<dbReference type="CDD" id="cd00570">
    <property type="entry name" value="GST_N_family"/>
    <property type="match status" value="1"/>
</dbReference>
<dbReference type="Proteomes" id="UP001606301">
    <property type="component" value="Unassembled WGS sequence"/>
</dbReference>
<dbReference type="SFLD" id="SFLDS00019">
    <property type="entry name" value="Glutathione_Transferase_(cytos"/>
    <property type="match status" value="1"/>
</dbReference>
<dbReference type="InterPro" id="IPR040079">
    <property type="entry name" value="Glutathione_S-Trfase"/>
</dbReference>
<dbReference type="Pfam" id="PF00043">
    <property type="entry name" value="GST_C"/>
    <property type="match status" value="1"/>
</dbReference>
<dbReference type="PANTHER" id="PTHR44051:SF8">
    <property type="entry name" value="GLUTATHIONE S-TRANSFERASE GSTA"/>
    <property type="match status" value="1"/>
</dbReference>
<reference evidence="3 4" key="1">
    <citation type="submission" date="2024-08" db="EMBL/GenBank/DDBJ databases">
        <authorList>
            <person name="Lu H."/>
        </authorList>
    </citation>
    <scope>NUCLEOTIDE SEQUENCE [LARGE SCALE GENOMIC DNA]</scope>
    <source>
        <strain evidence="3 4">LKC17W</strain>
    </source>
</reference>
<comment type="caution">
    <text evidence="3">The sequence shown here is derived from an EMBL/GenBank/DDBJ whole genome shotgun (WGS) entry which is preliminary data.</text>
</comment>
<feature type="domain" description="GST N-terminal" evidence="1">
    <location>
        <begin position="1"/>
        <end position="81"/>
    </location>
</feature>
<dbReference type="Gene3D" id="3.40.30.10">
    <property type="entry name" value="Glutaredoxin"/>
    <property type="match status" value="1"/>
</dbReference>
<organism evidence="3 4">
    <name type="scientific">Pelomonas margarita</name>
    <dbReference type="NCBI Taxonomy" id="3299031"/>
    <lineage>
        <taxon>Bacteria</taxon>
        <taxon>Pseudomonadati</taxon>
        <taxon>Pseudomonadota</taxon>
        <taxon>Betaproteobacteria</taxon>
        <taxon>Burkholderiales</taxon>
        <taxon>Sphaerotilaceae</taxon>
        <taxon>Roseateles</taxon>
    </lineage>
</organism>
<dbReference type="InterPro" id="IPR004045">
    <property type="entry name" value="Glutathione_S-Trfase_N"/>
</dbReference>
<dbReference type="Pfam" id="PF13417">
    <property type="entry name" value="GST_N_3"/>
    <property type="match status" value="1"/>
</dbReference>
<gene>
    <name evidence="3" type="ORF">ACG0Z3_03225</name>
</gene>
<dbReference type="SUPFAM" id="SSF52833">
    <property type="entry name" value="Thioredoxin-like"/>
    <property type="match status" value="1"/>
</dbReference>
<proteinExistence type="predicted"/>
<protein>
    <submittedName>
        <fullName evidence="3">Glutathione S-transferase family protein</fullName>
    </submittedName>
</protein>
<dbReference type="InterPro" id="IPR036282">
    <property type="entry name" value="Glutathione-S-Trfase_C_sf"/>
</dbReference>
<name>A0ABW7FF87_9BURK</name>
<dbReference type="InterPro" id="IPR036249">
    <property type="entry name" value="Thioredoxin-like_sf"/>
</dbReference>
<dbReference type="Gene3D" id="1.20.1050.10">
    <property type="match status" value="1"/>
</dbReference>
<evidence type="ECO:0000313" key="3">
    <source>
        <dbReference type="EMBL" id="MFG6439683.1"/>
    </source>
</evidence>
<dbReference type="PROSITE" id="PS50405">
    <property type="entry name" value="GST_CTER"/>
    <property type="match status" value="1"/>
</dbReference>
<dbReference type="SFLD" id="SFLDG00358">
    <property type="entry name" value="Main_(cytGST)"/>
    <property type="match status" value="1"/>
</dbReference>
<dbReference type="PROSITE" id="PS50404">
    <property type="entry name" value="GST_NTER"/>
    <property type="match status" value="1"/>
</dbReference>
<dbReference type="InterPro" id="IPR004046">
    <property type="entry name" value="GST_C"/>
</dbReference>
<dbReference type="RefSeq" id="WP_394395215.1">
    <property type="nucleotide sequence ID" value="NZ_JBIGHW010000001.1"/>
</dbReference>
<evidence type="ECO:0000259" key="2">
    <source>
        <dbReference type="PROSITE" id="PS50405"/>
    </source>
</evidence>
<sequence>MPLTLHYHPLSSSCWKVLIALYENGEPFQAELVNLGDPPARAAYAALWPTAKIPLLVDGERVVPETSLQIEYLDRHHPGRIRLLPESVDAQFQVRLWDRLFDLYVMDPMQRYIAQLLRPEAQRDPLAMQASVDGLGMAYDMIESRRGEHAWAAGDDFSLADCAAAPALFYAAIVRPFSPGHVRLAAYFERLLARPSVWRCIVEARPVFQYYPLKHALPARFLSGNGSSA</sequence>
<accession>A0ABW7FF87</accession>